<gene>
    <name evidence="2" type="ORF">EKO24_017340</name>
</gene>
<evidence type="ECO:0000313" key="3">
    <source>
        <dbReference type="Proteomes" id="UP000733744"/>
    </source>
</evidence>
<evidence type="ECO:0000313" key="2">
    <source>
        <dbReference type="EMBL" id="TRW91349.1"/>
    </source>
</evidence>
<evidence type="ECO:0000256" key="1">
    <source>
        <dbReference type="SAM" id="MobiDB-lite"/>
    </source>
</evidence>
<accession>A0ABY3C6W5</accession>
<feature type="region of interest" description="Disordered" evidence="1">
    <location>
        <begin position="27"/>
        <end position="50"/>
    </location>
</feature>
<sequence>MKALLESFRYHTNDWDVYERHLETNRCEASKSNIQKTERKILNPRTRRSD</sequence>
<feature type="compositionally biased region" description="Basic and acidic residues" evidence="1">
    <location>
        <begin position="36"/>
        <end position="50"/>
    </location>
</feature>
<proteinExistence type="predicted"/>
<keyword evidence="3" id="KW-1185">Reference proteome</keyword>
<reference evidence="2 3" key="1">
    <citation type="journal article" date="2019" name="Antonie Van Leeuwenhoek">
        <title>Description of 'Ca. Methylobacter oryzae' KRF1, a novel species from the environmentally important Methylobacter clade 2.</title>
        <authorList>
            <person name="Khatri K."/>
            <person name="Mohite J.A."/>
            <person name="Pandit P.S."/>
            <person name="Bahulikar R."/>
            <person name="Rahalkar M.C."/>
        </authorList>
    </citation>
    <scope>NUCLEOTIDE SEQUENCE [LARGE SCALE GENOMIC DNA]</scope>
    <source>
        <strain evidence="2 3">KRF1</strain>
    </source>
</reference>
<protein>
    <submittedName>
        <fullName evidence="2">Uncharacterized protein</fullName>
    </submittedName>
</protein>
<organism evidence="2 3">
    <name type="scientific">Candidatus Methylobacter oryzae</name>
    <dbReference type="NCBI Taxonomy" id="2497749"/>
    <lineage>
        <taxon>Bacteria</taxon>
        <taxon>Pseudomonadati</taxon>
        <taxon>Pseudomonadota</taxon>
        <taxon>Gammaproteobacteria</taxon>
        <taxon>Methylococcales</taxon>
        <taxon>Methylococcaceae</taxon>
        <taxon>Methylobacter</taxon>
    </lineage>
</organism>
<name>A0ABY3C6W5_9GAMM</name>
<dbReference type="Proteomes" id="UP000733744">
    <property type="component" value="Unassembled WGS sequence"/>
</dbReference>
<comment type="caution">
    <text evidence="2">The sequence shown here is derived from an EMBL/GenBank/DDBJ whole genome shotgun (WGS) entry which is preliminary data.</text>
</comment>
<dbReference type="EMBL" id="RYFG02000113">
    <property type="protein sequence ID" value="TRW91349.1"/>
    <property type="molecule type" value="Genomic_DNA"/>
</dbReference>